<proteinExistence type="predicted"/>
<evidence type="ECO:0000313" key="7">
    <source>
        <dbReference type="Proteomes" id="UP000275256"/>
    </source>
</evidence>
<dbReference type="PANTHER" id="PTHR43464">
    <property type="entry name" value="METHYLTRANSFERASE"/>
    <property type="match status" value="1"/>
</dbReference>
<dbReference type="GO" id="GO:0008168">
    <property type="term" value="F:methyltransferase activity"/>
    <property type="evidence" value="ECO:0007669"/>
    <property type="project" value="UniProtKB-KW"/>
</dbReference>
<evidence type="ECO:0000313" key="6">
    <source>
        <dbReference type="EMBL" id="RMB61754.1"/>
    </source>
</evidence>
<dbReference type="EMBL" id="REFW01000001">
    <property type="protein sequence ID" value="RMB61754.1"/>
    <property type="molecule type" value="Genomic_DNA"/>
</dbReference>
<dbReference type="SUPFAM" id="SSF53335">
    <property type="entry name" value="S-adenosyl-L-methionine-dependent methyltransferases"/>
    <property type="match status" value="1"/>
</dbReference>
<gene>
    <name evidence="6" type="ORF">EAX62_03790</name>
</gene>
<dbReference type="Gene3D" id="3.40.50.150">
    <property type="entry name" value="Vaccinia Virus protein VP39"/>
    <property type="match status" value="1"/>
</dbReference>
<dbReference type="CDD" id="cd02440">
    <property type="entry name" value="AdoMet_MTases"/>
    <property type="match status" value="1"/>
</dbReference>
<keyword evidence="7" id="KW-1185">Reference proteome</keyword>
<organism evidence="6 7">
    <name type="scientific">Tessaracoccus antarcticus</name>
    <dbReference type="NCBI Taxonomy" id="2479848"/>
    <lineage>
        <taxon>Bacteria</taxon>
        <taxon>Bacillati</taxon>
        <taxon>Actinomycetota</taxon>
        <taxon>Actinomycetes</taxon>
        <taxon>Propionibacteriales</taxon>
        <taxon>Propionibacteriaceae</taxon>
        <taxon>Tessaracoccus</taxon>
    </lineage>
</organism>
<keyword evidence="2 6" id="KW-0808">Transferase</keyword>
<evidence type="ECO:0000256" key="1">
    <source>
        <dbReference type="ARBA" id="ARBA00022603"/>
    </source>
</evidence>
<feature type="region of interest" description="Disordered" evidence="4">
    <location>
        <begin position="185"/>
        <end position="216"/>
    </location>
</feature>
<sequence length="283" mass="30581">MKGTASEQSWERRYAAATAADSPPSPNVVFVDLLSDYLRTPGRALDLGSGIGGDALWLARRGWKITALDASRTAISRLRHFAAQQGVSERVFAQQRDITQGMPGDSFDLVYACYFHGPLQIDRDAVLHRASDLLGVGGTLIVIDHASAAPWSEWPAGHRFPGPSETYGLIGLGSDWNPVLLANHDHSATGPGGADRIRDRQHRRRSTDQGASVLCQNGARGFLTSSRRPPPQTHHNGTHRLLSKRSVNLAPAMDVLGHLESDIRALDELPAGQGRGTGPDRNP</sequence>
<dbReference type="OrthoDB" id="9786503at2"/>
<evidence type="ECO:0000256" key="3">
    <source>
        <dbReference type="ARBA" id="ARBA00022691"/>
    </source>
</evidence>
<evidence type="ECO:0000256" key="2">
    <source>
        <dbReference type="ARBA" id="ARBA00022679"/>
    </source>
</evidence>
<evidence type="ECO:0000259" key="5">
    <source>
        <dbReference type="Pfam" id="PF13649"/>
    </source>
</evidence>
<dbReference type="Proteomes" id="UP000275256">
    <property type="component" value="Unassembled WGS sequence"/>
</dbReference>
<accession>A0A3M0GA34</accession>
<dbReference type="Pfam" id="PF13649">
    <property type="entry name" value="Methyltransf_25"/>
    <property type="match status" value="1"/>
</dbReference>
<comment type="caution">
    <text evidence="6">The sequence shown here is derived from an EMBL/GenBank/DDBJ whole genome shotgun (WGS) entry which is preliminary data.</text>
</comment>
<name>A0A3M0GA34_9ACTN</name>
<feature type="domain" description="Methyltransferase" evidence="5">
    <location>
        <begin position="45"/>
        <end position="138"/>
    </location>
</feature>
<dbReference type="RefSeq" id="WP_121900301.1">
    <property type="nucleotide sequence ID" value="NZ_REFW01000001.1"/>
</dbReference>
<dbReference type="PANTHER" id="PTHR43464:SF19">
    <property type="entry name" value="UBIQUINONE BIOSYNTHESIS O-METHYLTRANSFERASE, MITOCHONDRIAL"/>
    <property type="match status" value="1"/>
</dbReference>
<reference evidence="6 7" key="1">
    <citation type="submission" date="2018-10" db="EMBL/GenBank/DDBJ databases">
        <title>Tessaracoccus antarcticuss sp. nov., isolated from sediment.</title>
        <authorList>
            <person name="Zhou L.Y."/>
            <person name="Du Z.J."/>
        </authorList>
    </citation>
    <scope>NUCLEOTIDE SEQUENCE [LARGE SCALE GENOMIC DNA]</scope>
    <source>
        <strain evidence="6 7">JDX10</strain>
    </source>
</reference>
<evidence type="ECO:0000256" key="4">
    <source>
        <dbReference type="SAM" id="MobiDB-lite"/>
    </source>
</evidence>
<dbReference type="InterPro" id="IPR029063">
    <property type="entry name" value="SAM-dependent_MTases_sf"/>
</dbReference>
<dbReference type="AlphaFoldDB" id="A0A3M0GA34"/>
<keyword evidence="3" id="KW-0949">S-adenosyl-L-methionine</keyword>
<dbReference type="InterPro" id="IPR041698">
    <property type="entry name" value="Methyltransf_25"/>
</dbReference>
<dbReference type="GO" id="GO:0032259">
    <property type="term" value="P:methylation"/>
    <property type="evidence" value="ECO:0007669"/>
    <property type="project" value="UniProtKB-KW"/>
</dbReference>
<protein>
    <submittedName>
        <fullName evidence="6">Class I SAM-dependent methyltransferase</fullName>
    </submittedName>
</protein>
<keyword evidence="1 6" id="KW-0489">Methyltransferase</keyword>